<evidence type="ECO:0000313" key="10">
    <source>
        <dbReference type="EMBL" id="UQS82828.1"/>
    </source>
</evidence>
<dbReference type="InterPro" id="IPR036259">
    <property type="entry name" value="MFS_trans_sf"/>
</dbReference>
<dbReference type="PRINTS" id="PR01036">
    <property type="entry name" value="TCRTETB"/>
</dbReference>
<feature type="transmembrane region" description="Helical" evidence="7">
    <location>
        <begin position="195"/>
        <end position="215"/>
    </location>
</feature>
<feature type="transmembrane region" description="Helical" evidence="7">
    <location>
        <begin position="221"/>
        <end position="244"/>
    </location>
</feature>
<feature type="transmembrane region" description="Helical" evidence="7">
    <location>
        <begin position="75"/>
        <end position="102"/>
    </location>
</feature>
<keyword evidence="2" id="KW-0813">Transport</keyword>
<comment type="subcellular location">
    <subcellularLocation>
        <location evidence="1">Cell membrane</location>
        <topology evidence="1">Multi-pass membrane protein</topology>
    </subcellularLocation>
</comment>
<proteinExistence type="predicted"/>
<feature type="transmembrane region" description="Helical" evidence="7">
    <location>
        <begin position="353"/>
        <end position="376"/>
    </location>
</feature>
<evidence type="ECO:0000256" key="7">
    <source>
        <dbReference type="SAM" id="Phobius"/>
    </source>
</evidence>
<evidence type="ECO:0000256" key="2">
    <source>
        <dbReference type="ARBA" id="ARBA00022448"/>
    </source>
</evidence>
<feature type="transmembrane region" description="Helical" evidence="7">
    <location>
        <begin position="294"/>
        <end position="316"/>
    </location>
</feature>
<evidence type="ECO:0000256" key="4">
    <source>
        <dbReference type="ARBA" id="ARBA00022692"/>
    </source>
</evidence>
<evidence type="ECO:0000313" key="12">
    <source>
        <dbReference type="Proteomes" id="UP000831495"/>
    </source>
</evidence>
<evidence type="ECO:0000313" key="11">
    <source>
        <dbReference type="EMBL" id="UQS82948.1"/>
    </source>
</evidence>
<feature type="transmembrane region" description="Helical" evidence="7">
    <location>
        <begin position="164"/>
        <end position="183"/>
    </location>
</feature>
<dbReference type="InterPro" id="IPR020846">
    <property type="entry name" value="MFS_dom"/>
</dbReference>
<keyword evidence="12" id="KW-1185">Reference proteome</keyword>
<dbReference type="InterPro" id="IPR004638">
    <property type="entry name" value="EmrB-like"/>
</dbReference>
<organism evidence="10 12">
    <name type="scientific">Bombilactobacillus folatiphilus</name>
    <dbReference type="NCBI Taxonomy" id="2923362"/>
    <lineage>
        <taxon>Bacteria</taxon>
        <taxon>Bacillati</taxon>
        <taxon>Bacillota</taxon>
        <taxon>Bacilli</taxon>
        <taxon>Lactobacillales</taxon>
        <taxon>Lactobacillaceae</taxon>
        <taxon>Bombilactobacillus</taxon>
    </lineage>
</organism>
<dbReference type="Pfam" id="PF07690">
    <property type="entry name" value="MFS_1"/>
    <property type="match status" value="2"/>
</dbReference>
<feature type="transmembrane region" description="Helical" evidence="7">
    <location>
        <begin position="7"/>
        <end position="34"/>
    </location>
</feature>
<feature type="transmembrane region" description="Helical" evidence="7">
    <location>
        <begin position="328"/>
        <end position="347"/>
    </location>
</feature>
<dbReference type="EMBL" id="CP093366">
    <property type="protein sequence ID" value="UQS82828.1"/>
    <property type="molecule type" value="Genomic_DNA"/>
</dbReference>
<keyword evidence="4 7" id="KW-0812">Transmembrane</keyword>
<name>A0ABY4PAQ1_9LACO</name>
<evidence type="ECO:0000256" key="5">
    <source>
        <dbReference type="ARBA" id="ARBA00022989"/>
    </source>
</evidence>
<dbReference type="Gene3D" id="1.20.1720.10">
    <property type="entry name" value="Multidrug resistance protein D"/>
    <property type="match status" value="1"/>
</dbReference>
<dbReference type="EMBL" id="CP093366">
    <property type="protein sequence ID" value="UQS81439.1"/>
    <property type="molecule type" value="Genomic_DNA"/>
</dbReference>
<keyword evidence="3" id="KW-1003">Cell membrane</keyword>
<keyword evidence="5 7" id="KW-1133">Transmembrane helix</keyword>
<dbReference type="Proteomes" id="UP000831495">
    <property type="component" value="Chromosome"/>
</dbReference>
<dbReference type="PANTHER" id="PTHR42718">
    <property type="entry name" value="MAJOR FACILITATOR SUPERFAMILY MULTIDRUG TRANSPORTER MFSC"/>
    <property type="match status" value="1"/>
</dbReference>
<geneLocation type="plasmid" evidence="11 12">
    <name>p1unnamed</name>
</geneLocation>
<keyword evidence="11" id="KW-0614">Plasmid</keyword>
<protein>
    <submittedName>
        <fullName evidence="10">DHA2 family efflux MFS transporter permease subunit</fullName>
    </submittedName>
</protein>
<keyword evidence="6 7" id="KW-0472">Membrane</keyword>
<feature type="transmembrane region" description="Helical" evidence="7">
    <location>
        <begin position="265"/>
        <end position="288"/>
    </location>
</feature>
<evidence type="ECO:0000256" key="6">
    <source>
        <dbReference type="ARBA" id="ARBA00023136"/>
    </source>
</evidence>
<sequence length="598" mass="64580">MSNTKKLISFVGLTIAMFMGTLDSTIINIALPSIMDQFHASLNDTSWVTTIYTLALAVFMITGSKLADRYGRKKLMLIGLVLFGGFSAACMFAPSLLALIVFRFFQGIGGAIITPIVLPMGIEIFGKENTSKISSVVGAITALAAAGGPPIGGVILQYGSWRGVFGINLPLSILALLIVVFFIQESYDNTLSGKIDWFGMLALSVSLGGIVFGLLEGRQLGWHSVIIVTSLVIGVLALLVFYLIEKRVAEPLIELDLIKEKTFTASSLVYFVTGFSLVCPMLIINYFLQDLLNYSALHAALIIIPVSLTVVVAMPLGTKIFDAMGAKWVTGIGLLLIAGSLGLLSLIKMNTPTIIIVVFLIINGFGFGFSSVSLVASVQYLPKEKTGIGSGIVNSMRQIGTCLGMALLVTVLNNNVLNAKNEIRSDAVQTIQTHRLAPQVQNVAEKEVKRLFKTNSKGKNIKTKTSGLQKKIKRVAQQTNNLPEPAKKSSLGIIYQKQKMMTDGTRTLNTGLTKLVKDSNNPLLTATGGLVKGQQKMLTGIKLLAQKNEIRTTLRDIKKQKNKKLTAAFSKTYLLAAIIVLLCSPIALLTDYQKKKVA</sequence>
<gene>
    <name evidence="10" type="ORF">MOO45_04085</name>
    <name evidence="9" type="ORF">MOO45_04210</name>
    <name evidence="11" type="ORF">MOO45_08055</name>
</gene>
<dbReference type="PANTHER" id="PTHR42718:SF46">
    <property type="entry name" value="BLR6921 PROTEIN"/>
    <property type="match status" value="1"/>
</dbReference>
<dbReference type="PROSITE" id="PS50850">
    <property type="entry name" value="MFS"/>
    <property type="match status" value="1"/>
</dbReference>
<feature type="transmembrane region" description="Helical" evidence="7">
    <location>
        <begin position="46"/>
        <end position="63"/>
    </location>
</feature>
<feature type="transmembrane region" description="Helical" evidence="7">
    <location>
        <begin position="565"/>
        <end position="588"/>
    </location>
</feature>
<dbReference type="EMBL" id="CP093367">
    <property type="protein sequence ID" value="UQS82948.1"/>
    <property type="molecule type" value="Genomic_DNA"/>
</dbReference>
<evidence type="ECO:0000256" key="3">
    <source>
        <dbReference type="ARBA" id="ARBA00022475"/>
    </source>
</evidence>
<dbReference type="InterPro" id="IPR005829">
    <property type="entry name" value="Sugar_transporter_CS"/>
</dbReference>
<reference evidence="10" key="1">
    <citation type="journal article" date="2022" name="Int. J. Syst. Evol. Microbiol.">
        <title>Apilactobacillus apisilvae sp. nov., Nicolia spurrieriana gen. nov. sp. nov., Bombilactobacillus folatiphilus sp. nov. and Bombilactobacillus thymidiniphilus sp. nov., four new lactic acid bacterial isolates from stingless bees Tetragonula carbonaria and Austroplebeia australis.</title>
        <authorList>
            <person name="Oliphant S.A."/>
            <person name="Watson-Haigh N.S."/>
            <person name="Sumby K.M."/>
            <person name="Gardner J."/>
            <person name="Groom S."/>
            <person name="Jiranek V."/>
        </authorList>
    </citation>
    <scope>NUCLEOTIDE SEQUENCE</scope>
    <source>
        <strain evidence="10">SG4_D2</strain>
        <plasmid evidence="11 12">p1unnamed</plasmid>
    </source>
</reference>
<dbReference type="InterPro" id="IPR011701">
    <property type="entry name" value="MFS"/>
</dbReference>
<dbReference type="RefSeq" id="WP_249513700.1">
    <property type="nucleotide sequence ID" value="NZ_CP093366.1"/>
</dbReference>
<dbReference type="CDD" id="cd17321">
    <property type="entry name" value="MFS_MMR_MDR_like"/>
    <property type="match status" value="1"/>
</dbReference>
<accession>A0ABY4PAQ1</accession>
<dbReference type="PROSITE" id="PS00216">
    <property type="entry name" value="SUGAR_TRANSPORT_1"/>
    <property type="match status" value="1"/>
</dbReference>
<dbReference type="SUPFAM" id="SSF103473">
    <property type="entry name" value="MFS general substrate transporter"/>
    <property type="match status" value="2"/>
</dbReference>
<dbReference type="Proteomes" id="UP000831495">
    <property type="component" value="Plasmid p1unnamed"/>
</dbReference>
<feature type="domain" description="Major facilitator superfamily (MFS) profile" evidence="8">
    <location>
        <begin position="9"/>
        <end position="441"/>
    </location>
</feature>
<dbReference type="Gene3D" id="1.20.1250.20">
    <property type="entry name" value="MFS general substrate transporter like domains"/>
    <property type="match status" value="1"/>
</dbReference>
<evidence type="ECO:0000259" key="8">
    <source>
        <dbReference type="PROSITE" id="PS50850"/>
    </source>
</evidence>
<evidence type="ECO:0000256" key="1">
    <source>
        <dbReference type="ARBA" id="ARBA00004651"/>
    </source>
</evidence>
<dbReference type="NCBIfam" id="TIGR00711">
    <property type="entry name" value="efflux_EmrB"/>
    <property type="match status" value="1"/>
</dbReference>
<feature type="transmembrane region" description="Helical" evidence="7">
    <location>
        <begin position="108"/>
        <end position="125"/>
    </location>
</feature>
<evidence type="ECO:0000313" key="9">
    <source>
        <dbReference type="EMBL" id="UQS81439.1"/>
    </source>
</evidence>